<gene>
    <name evidence="1" type="ORF">FVEG_14877</name>
</gene>
<dbReference type="RefSeq" id="XP_018744557.1">
    <property type="nucleotide sequence ID" value="XM_018903908.1"/>
</dbReference>
<sequence>MCFYISGLVRIGSRLWATRKPANGLRESESCYTRRIHASFNMKIDEVLGLWPKSCFAPGVLGRVQKVLQSLMQTITRSLPELDSLRRNSINNPTLRTQLFSFNLMTFHGFRHLGFQFMRVIKWFALPRHLGSDLGHSRSCRPILLTLTSRESICFTA</sequence>
<reference evidence="1" key="2">
    <citation type="submission" date="2013-11" db="EMBL/GenBank/DDBJ databases">
        <authorList>
            <consortium name="The Broad Institute Genome Sequencing Platform"/>
            <person name="Ma L.-J."/>
            <person name="Corby-Kistler H."/>
            <person name="Broz K."/>
            <person name="Gale L.R."/>
            <person name="Jonkers W."/>
            <person name="O'Donnell K."/>
            <person name="Ploetz R."/>
            <person name="Steinberg C."/>
            <person name="Schwartz D.C."/>
            <person name="VanEtten H."/>
            <person name="Zhou S."/>
            <person name="Young S.K."/>
            <person name="Zeng Q."/>
            <person name="Gargeya S."/>
            <person name="Fitzgerald M."/>
            <person name="Abouelleil A."/>
            <person name="Alvarado L."/>
            <person name="Chapman S.B."/>
            <person name="Gainer-Dewar J."/>
            <person name="Goldberg J."/>
            <person name="Griggs A."/>
            <person name="Gujja S."/>
            <person name="Hansen M."/>
            <person name="Howarth C."/>
            <person name="Imamovic A."/>
            <person name="Ireland A."/>
            <person name="Larimer J."/>
            <person name="McCowan C."/>
            <person name="Murphy C."/>
            <person name="Pearson M."/>
            <person name="Poon T.W."/>
            <person name="Priest M."/>
            <person name="Roberts A."/>
            <person name="Saif S."/>
            <person name="Shea T."/>
            <person name="Sykes S."/>
            <person name="Wortman J."/>
            <person name="Nusbaum C."/>
            <person name="Birren B."/>
        </authorList>
    </citation>
    <scope>NUCLEOTIDE SEQUENCE</scope>
    <source>
        <strain evidence="1">7600</strain>
    </source>
</reference>
<dbReference type="EMBL" id="DS022243">
    <property type="protein sequence ID" value="EWG38365.1"/>
    <property type="molecule type" value="Genomic_DNA"/>
</dbReference>
<dbReference type="RefSeq" id="XP_018744558.1">
    <property type="nucleotide sequence ID" value="XM_018903909.1"/>
</dbReference>
<dbReference type="EMBL" id="DS022243">
    <property type="protein sequence ID" value="EWG38364.1"/>
    <property type="molecule type" value="Genomic_DNA"/>
</dbReference>
<accession>W7LG17</accession>
<dbReference type="EMBL" id="DS022243">
    <property type="protein sequence ID" value="EWG38368.1"/>
    <property type="molecule type" value="Genomic_DNA"/>
</dbReference>
<dbReference type="VEuPathDB" id="FungiDB:FVEG_14877"/>
<dbReference type="EMBL" id="DS022243">
    <property type="protein sequence ID" value="EWG38366.1"/>
    <property type="molecule type" value="Genomic_DNA"/>
</dbReference>
<dbReference type="EMBL" id="DS022243">
    <property type="protein sequence ID" value="EWG38363.1"/>
    <property type="molecule type" value="Genomic_DNA"/>
</dbReference>
<dbReference type="RefSeq" id="XP_018744554.1">
    <property type="nucleotide sequence ID" value="XM_018903896.1"/>
</dbReference>
<reference evidence="1 2" key="1">
    <citation type="journal article" date="2010" name="Nature">
        <title>Comparative genomics reveals mobile pathogenicity chromosomes in Fusarium.</title>
        <authorList>
            <person name="Ma L.J."/>
            <person name="van der Does H.C."/>
            <person name="Borkovich K.A."/>
            <person name="Coleman J.J."/>
            <person name="Daboussi M.J."/>
            <person name="Di Pietro A."/>
            <person name="Dufresne M."/>
            <person name="Freitag M."/>
            <person name="Grabherr M."/>
            <person name="Henrissat B."/>
            <person name="Houterman P.M."/>
            <person name="Kang S."/>
            <person name="Shim W.B."/>
            <person name="Woloshuk C."/>
            <person name="Xie X."/>
            <person name="Xu J.R."/>
            <person name="Antoniw J."/>
            <person name="Baker S.E."/>
            <person name="Bluhm B.H."/>
            <person name="Breakspear A."/>
            <person name="Brown D.W."/>
            <person name="Butchko R.A."/>
            <person name="Chapman S."/>
            <person name="Coulson R."/>
            <person name="Coutinho P.M."/>
            <person name="Danchin E.G."/>
            <person name="Diener A."/>
            <person name="Gale L.R."/>
            <person name="Gardiner D.M."/>
            <person name="Goff S."/>
            <person name="Hammond-Kosack K.E."/>
            <person name="Hilburn K."/>
            <person name="Hua-Van A."/>
            <person name="Jonkers W."/>
            <person name="Kazan K."/>
            <person name="Kodira C.D."/>
            <person name="Koehrsen M."/>
            <person name="Kumar L."/>
            <person name="Lee Y.H."/>
            <person name="Li L."/>
            <person name="Manners J.M."/>
            <person name="Miranda-Saavedra D."/>
            <person name="Mukherjee M."/>
            <person name="Park G."/>
            <person name="Park J."/>
            <person name="Park S.Y."/>
            <person name="Proctor R.H."/>
            <person name="Regev A."/>
            <person name="Ruiz-Roldan M.C."/>
            <person name="Sain D."/>
            <person name="Sakthikumar S."/>
            <person name="Sykes S."/>
            <person name="Schwartz D.C."/>
            <person name="Turgeon B.G."/>
            <person name="Wapinski I."/>
            <person name="Yoder O."/>
            <person name="Young S."/>
            <person name="Zeng Q."/>
            <person name="Zhou S."/>
            <person name="Galagan J."/>
            <person name="Cuomo C.A."/>
            <person name="Kistler H.C."/>
            <person name="Rep M."/>
        </authorList>
    </citation>
    <scope>NUCLEOTIDE SEQUENCE [LARGE SCALE GENOMIC DNA]</scope>
    <source>
        <strain evidence="1">7600</strain>
        <strain evidence="2">M3125 / FGSC 7600</strain>
    </source>
</reference>
<keyword evidence="2" id="KW-1185">Reference proteome</keyword>
<dbReference type="RefSeq" id="XP_018744553.1">
    <property type="nucleotide sequence ID" value="XM_018903895.1"/>
</dbReference>
<organism evidence="1 2">
    <name type="scientific">Gibberella moniliformis (strain M3125 / FGSC 7600)</name>
    <name type="common">Maize ear and stalk rot fungus</name>
    <name type="synonym">Fusarium verticillioides</name>
    <dbReference type="NCBI Taxonomy" id="334819"/>
    <lineage>
        <taxon>Eukaryota</taxon>
        <taxon>Fungi</taxon>
        <taxon>Dikarya</taxon>
        <taxon>Ascomycota</taxon>
        <taxon>Pezizomycotina</taxon>
        <taxon>Sordariomycetes</taxon>
        <taxon>Hypocreomycetidae</taxon>
        <taxon>Hypocreales</taxon>
        <taxon>Nectriaceae</taxon>
        <taxon>Fusarium</taxon>
        <taxon>Fusarium fujikuroi species complex</taxon>
    </lineage>
</organism>
<dbReference type="RefSeq" id="XP_018744556.1">
    <property type="nucleotide sequence ID" value="XM_018903907.1"/>
</dbReference>
<dbReference type="EMBL" id="DS022243">
    <property type="protein sequence ID" value="EWG38362.1"/>
    <property type="molecule type" value="Genomic_DNA"/>
</dbReference>
<evidence type="ECO:0000313" key="1">
    <source>
        <dbReference type="EMBL" id="EWG38368.1"/>
    </source>
</evidence>
<dbReference type="Proteomes" id="UP000009096">
    <property type="component" value="Chromosome 6"/>
</dbReference>
<name>W7LG17_GIBM7</name>
<dbReference type="RefSeq" id="XP_018744559.1">
    <property type="nucleotide sequence ID" value="XM_018903910.1"/>
</dbReference>
<protein>
    <submittedName>
        <fullName evidence="1">Uncharacterized protein</fullName>
    </submittedName>
</protein>
<dbReference type="KEGG" id="fvr:FVEG_14877"/>
<proteinExistence type="predicted"/>
<dbReference type="RefSeq" id="XP_018744555.1">
    <property type="nucleotide sequence ID" value="XM_018903906.1"/>
</dbReference>
<dbReference type="EMBL" id="DS022243">
    <property type="protein sequence ID" value="EWG38367.1"/>
    <property type="molecule type" value="Genomic_DNA"/>
</dbReference>
<evidence type="ECO:0000313" key="2">
    <source>
        <dbReference type="Proteomes" id="UP000009096"/>
    </source>
</evidence>
<dbReference type="GeneID" id="30071753"/>
<dbReference type="AlphaFoldDB" id="W7LG17"/>